<keyword evidence="2 3" id="KW-0802">TPR repeat</keyword>
<protein>
    <recommendedName>
        <fullName evidence="4">ER membrane protein complex subunit 2</fullName>
    </recommendedName>
</protein>
<reference evidence="6 7" key="1">
    <citation type="journal article" date="2012" name="Fungal Genet. Biol.">
        <title>The genome of the xerotolerant mold Wallemia sebi reveals adaptations to osmotic stress and suggests cryptic sexual reproduction.</title>
        <authorList>
            <person name="Padamsee M."/>
            <person name="Kumar T.K.A."/>
            <person name="Riley R."/>
            <person name="Binder M."/>
            <person name="Boyd A."/>
            <person name="Calvo A.M."/>
            <person name="Furukawa K."/>
            <person name="Hesse C."/>
            <person name="Hohmann S."/>
            <person name="James T.Y."/>
            <person name="LaButti K."/>
            <person name="Lapidus A."/>
            <person name="Lindquist E."/>
            <person name="Lucas S."/>
            <person name="Miller K."/>
            <person name="Shantappa S."/>
            <person name="Grigoriev I.V."/>
            <person name="Hibbett D.S."/>
            <person name="McLaughlin D.J."/>
            <person name="Spatafora J.W."/>
            <person name="Aime M.C."/>
        </authorList>
    </citation>
    <scope>NUCLEOTIDE SEQUENCE [LARGE SCALE GENOMIC DNA]</scope>
    <source>
        <strain evidence="7">ATCC MYA-4683 / CBS 633.66</strain>
    </source>
</reference>
<comment type="similarity">
    <text evidence="4">Belongs to the EMC2 family.</text>
</comment>
<evidence type="ECO:0000313" key="6">
    <source>
        <dbReference type="EMBL" id="EIM23021.1"/>
    </source>
</evidence>
<dbReference type="EMBL" id="JH668226">
    <property type="protein sequence ID" value="EIM23021.1"/>
    <property type="molecule type" value="Genomic_DNA"/>
</dbReference>
<dbReference type="KEGG" id="wse:WALSEDRAFT_63044"/>
<comment type="subunit">
    <text evidence="4">Component of the ER membrane protein complex (EMC).</text>
</comment>
<dbReference type="PROSITE" id="PS50005">
    <property type="entry name" value="TPR"/>
    <property type="match status" value="1"/>
</dbReference>
<feature type="domain" description="EMC2 TPR-like" evidence="5">
    <location>
        <begin position="80"/>
        <end position="190"/>
    </location>
</feature>
<dbReference type="FunCoup" id="I4YGC9">
    <property type="interactions" value="203"/>
</dbReference>
<organism evidence="6 7">
    <name type="scientific">Wallemia mellicola (strain ATCC MYA-4683 / CBS 633.66)</name>
    <name type="common">Wallemia sebi (CBS 633.66)</name>
    <dbReference type="NCBI Taxonomy" id="671144"/>
    <lineage>
        <taxon>Eukaryota</taxon>
        <taxon>Fungi</taxon>
        <taxon>Dikarya</taxon>
        <taxon>Basidiomycota</taxon>
        <taxon>Wallemiomycotina</taxon>
        <taxon>Wallemiomycetes</taxon>
        <taxon>Wallemiales</taxon>
        <taxon>Wallemiaceae</taxon>
        <taxon>Wallemia</taxon>
    </lineage>
</organism>
<dbReference type="Proteomes" id="UP000005242">
    <property type="component" value="Unassembled WGS sequence"/>
</dbReference>
<comment type="function">
    <text evidence="4">Part of the endoplasmic reticulum membrane protein complex (EMC) that enables the energy-independent insertion into endoplasmic reticulum membranes of newly synthesized membrane proteins.</text>
</comment>
<dbReference type="InterPro" id="IPR019734">
    <property type="entry name" value="TPR_rpt"/>
</dbReference>
<dbReference type="AlphaFoldDB" id="I4YGC9"/>
<keyword evidence="1" id="KW-0677">Repeat</keyword>
<dbReference type="InParanoid" id="I4YGC9"/>
<evidence type="ECO:0000256" key="3">
    <source>
        <dbReference type="PROSITE-ProRule" id="PRU00339"/>
    </source>
</evidence>
<dbReference type="HOGENOM" id="CLU_052388_1_2_1"/>
<dbReference type="eggNOG" id="KOG3060">
    <property type="taxonomic scope" value="Eukaryota"/>
</dbReference>
<keyword evidence="7" id="KW-1185">Reference proteome</keyword>
<dbReference type="Pfam" id="PF22890">
    <property type="entry name" value="TPR_EMC2"/>
    <property type="match status" value="1"/>
</dbReference>
<comment type="subcellular location">
    <subcellularLocation>
        <location evidence="4">Endoplasmic reticulum membrane</location>
        <topology evidence="4">Peripheral membrane protein</topology>
        <orientation evidence="4">Cytoplasmic side</orientation>
    </subcellularLocation>
</comment>
<dbReference type="GO" id="GO:0072546">
    <property type="term" value="C:EMC complex"/>
    <property type="evidence" value="ECO:0007669"/>
    <property type="project" value="UniProtKB-UniRule"/>
</dbReference>
<dbReference type="OrthoDB" id="124397at2759"/>
<dbReference type="InterPro" id="IPR039856">
    <property type="entry name" value="EMC2-like"/>
</dbReference>
<evidence type="ECO:0000313" key="7">
    <source>
        <dbReference type="Proteomes" id="UP000005242"/>
    </source>
</evidence>
<dbReference type="STRING" id="671144.I4YGC9"/>
<dbReference type="Gene3D" id="1.25.40.10">
    <property type="entry name" value="Tetratricopeptide repeat domain"/>
    <property type="match status" value="1"/>
</dbReference>
<evidence type="ECO:0000256" key="2">
    <source>
        <dbReference type="ARBA" id="ARBA00022803"/>
    </source>
</evidence>
<dbReference type="PANTHER" id="PTHR12760">
    <property type="entry name" value="TETRATRICOPEPTIDE REPEAT PROTEIN"/>
    <property type="match status" value="1"/>
</dbReference>
<dbReference type="SMART" id="SM00028">
    <property type="entry name" value="TPR"/>
    <property type="match status" value="3"/>
</dbReference>
<dbReference type="InterPro" id="IPR055217">
    <property type="entry name" value="TPR_EMC2"/>
</dbReference>
<evidence type="ECO:0000256" key="4">
    <source>
        <dbReference type="RuleBase" id="RU367091"/>
    </source>
</evidence>
<feature type="repeat" description="TPR" evidence="3">
    <location>
        <begin position="146"/>
        <end position="179"/>
    </location>
</feature>
<keyword evidence="4" id="KW-0256">Endoplasmic reticulum</keyword>
<dbReference type="InterPro" id="IPR011990">
    <property type="entry name" value="TPR-like_helical_dom_sf"/>
</dbReference>
<proteinExistence type="inferred from homology"/>
<evidence type="ECO:0000256" key="1">
    <source>
        <dbReference type="ARBA" id="ARBA00022737"/>
    </source>
</evidence>
<dbReference type="OMA" id="MSDQEGW"/>
<keyword evidence="4" id="KW-0472">Membrane</keyword>
<sequence>MSASEKLEEFRKQGVRRSQETYTLSKQIYGTRHERTLGDDRWAFYEQYAISALDVGDHLLAEELLLRLAEKFPQSPRVSVLEGMLLESKGEFRLAERLYTSLLEEDPTNIAIQKRMIVLTKLLHPKDPSKALDRLTTYLDTFYSDPEAWMELADIYTQQQSYQRALFAIEECLLMQPINPFFVLKYAETQYTSGDIHEAYKSYLRVVELQDSFPRAWLGLKMCCKKLLKYPRNEQPEHLQSVDVLSTKKTLDVYTSSSKKKVDEDSRKAVLKFVE</sequence>
<evidence type="ECO:0000259" key="5">
    <source>
        <dbReference type="Pfam" id="PF22890"/>
    </source>
</evidence>
<name>I4YGC9_WALMC</name>
<dbReference type="SUPFAM" id="SSF81901">
    <property type="entry name" value="HCP-like"/>
    <property type="match status" value="1"/>
</dbReference>
<accession>I4YGC9</accession>
<dbReference type="GeneID" id="18474806"/>
<gene>
    <name evidence="6" type="ORF">WALSEDRAFT_63044</name>
</gene>
<dbReference type="RefSeq" id="XP_006957060.1">
    <property type="nucleotide sequence ID" value="XM_006956998.1"/>
</dbReference>